<dbReference type="Proteomes" id="UP000308886">
    <property type="component" value="Unassembled WGS sequence"/>
</dbReference>
<evidence type="ECO:0000313" key="1">
    <source>
        <dbReference type="EMBL" id="TGX84181.1"/>
    </source>
</evidence>
<protein>
    <submittedName>
        <fullName evidence="1">AraC family transcriptional regulator</fullName>
    </submittedName>
</protein>
<reference evidence="1" key="1">
    <citation type="submission" date="2019-04" db="EMBL/GenBank/DDBJ databases">
        <title>Microbes associate with the intestines of laboratory mice.</title>
        <authorList>
            <person name="Navarre W."/>
            <person name="Wong E."/>
            <person name="Huang K."/>
            <person name="Tropini C."/>
            <person name="Ng K."/>
            <person name="Yu B."/>
        </authorList>
    </citation>
    <scope>NUCLEOTIDE SEQUENCE</scope>
    <source>
        <strain evidence="1">NM73_A23</strain>
    </source>
</reference>
<proteinExistence type="predicted"/>
<gene>
    <name evidence="1" type="ORF">E5358_00660</name>
</gene>
<accession>A0AC61QU33</accession>
<sequence>MKELTLLPVNIKRFMRYCEPTCHIDEDLVLTDFTEFPIPGEARKMQCALAAVCTGGEGRYTVDTVEHKVKPNDVIIVAVGQVLGDIKTSKDFRGSALLISHDYLYSVIREVRDVSNLFVMSRKRPVVTLSSETMAAFLNYLAILREKVGDTTHKFRRQIAGTVLATMIYDLSNIITDEQPTTSLKAQETFETFIRMVEGNFRHERHISWYSGQLGISPKTLLEVVKRVSSRTPSEWLDIYTTLEIRLLLRHTAKSIGQIAEEMHFSTQSALGKFFKEQVGMSPKAYRQFEG</sequence>
<dbReference type="EMBL" id="SRZC01000001">
    <property type="protein sequence ID" value="TGX84181.1"/>
    <property type="molecule type" value="Genomic_DNA"/>
</dbReference>
<keyword evidence="2" id="KW-1185">Reference proteome</keyword>
<organism evidence="1 2">
    <name type="scientific">Palleniella muris</name>
    <dbReference type="NCBI Taxonomy" id="3038145"/>
    <lineage>
        <taxon>Bacteria</taxon>
        <taxon>Pseudomonadati</taxon>
        <taxon>Bacteroidota</taxon>
        <taxon>Bacteroidia</taxon>
        <taxon>Bacteroidales</taxon>
        <taxon>Prevotellaceae</taxon>
        <taxon>Palleniella</taxon>
    </lineage>
</organism>
<evidence type="ECO:0000313" key="2">
    <source>
        <dbReference type="Proteomes" id="UP000308886"/>
    </source>
</evidence>
<comment type="caution">
    <text evidence="1">The sequence shown here is derived from an EMBL/GenBank/DDBJ whole genome shotgun (WGS) entry which is preliminary data.</text>
</comment>
<name>A0AC61QU33_9BACT</name>